<gene>
    <name evidence="12" type="ORF">B0F90DRAFT_1814380</name>
</gene>
<feature type="compositionally biased region" description="Basic and acidic residues" evidence="9">
    <location>
        <begin position="1339"/>
        <end position="1350"/>
    </location>
</feature>
<feature type="region of interest" description="Disordered" evidence="9">
    <location>
        <begin position="1200"/>
        <end position="1261"/>
    </location>
</feature>
<evidence type="ECO:0000256" key="9">
    <source>
        <dbReference type="SAM" id="MobiDB-lite"/>
    </source>
</evidence>
<dbReference type="GO" id="GO:0035267">
    <property type="term" value="C:NuA4 histone acetyltransferase complex"/>
    <property type="evidence" value="ECO:0007669"/>
    <property type="project" value="TreeGrafter"/>
</dbReference>
<name>A0AAD4MAI4_9AGAM</name>
<feature type="compositionally biased region" description="Basic and acidic residues" evidence="9">
    <location>
        <begin position="802"/>
        <end position="823"/>
    </location>
</feature>
<dbReference type="SMART" id="SM00573">
    <property type="entry name" value="HSA"/>
    <property type="match status" value="1"/>
</dbReference>
<feature type="domain" description="HSA" evidence="11">
    <location>
        <begin position="483"/>
        <end position="565"/>
    </location>
</feature>
<dbReference type="EMBL" id="WTXG01000003">
    <property type="protein sequence ID" value="KAI0306490.1"/>
    <property type="molecule type" value="Genomic_DNA"/>
</dbReference>
<dbReference type="SUPFAM" id="SSF46689">
    <property type="entry name" value="Homeodomain-like"/>
    <property type="match status" value="1"/>
</dbReference>
<feature type="compositionally biased region" description="Low complexity" evidence="9">
    <location>
        <begin position="1216"/>
        <end position="1233"/>
    </location>
</feature>
<feature type="region of interest" description="Disordered" evidence="9">
    <location>
        <begin position="269"/>
        <end position="290"/>
    </location>
</feature>
<dbReference type="InterPro" id="IPR001005">
    <property type="entry name" value="SANT/Myb"/>
</dbReference>
<feature type="region of interest" description="Disordered" evidence="9">
    <location>
        <begin position="625"/>
        <end position="651"/>
    </location>
</feature>
<keyword evidence="6" id="KW-0539">Nucleus</keyword>
<feature type="compositionally biased region" description="Polar residues" evidence="9">
    <location>
        <begin position="1007"/>
        <end position="1023"/>
    </location>
</feature>
<feature type="compositionally biased region" description="Low complexity" evidence="9">
    <location>
        <begin position="986"/>
        <end position="1000"/>
    </location>
</feature>
<feature type="compositionally biased region" description="Polar residues" evidence="9">
    <location>
        <begin position="137"/>
        <end position="150"/>
    </location>
</feature>
<dbReference type="GO" id="GO:0006281">
    <property type="term" value="P:DNA repair"/>
    <property type="evidence" value="ECO:0007669"/>
    <property type="project" value="UniProtKB-KW"/>
</dbReference>
<keyword evidence="3" id="KW-0227">DNA damage</keyword>
<dbReference type="GO" id="GO:0005634">
    <property type="term" value="C:nucleus"/>
    <property type="evidence" value="ECO:0007669"/>
    <property type="project" value="UniProtKB-SubCell"/>
</dbReference>
<feature type="region of interest" description="Disordered" evidence="9">
    <location>
        <begin position="82"/>
        <end position="190"/>
    </location>
</feature>
<evidence type="ECO:0000256" key="5">
    <source>
        <dbReference type="ARBA" id="ARBA00023204"/>
    </source>
</evidence>
<evidence type="ECO:0000259" key="10">
    <source>
        <dbReference type="PROSITE" id="PS50090"/>
    </source>
</evidence>
<feature type="compositionally biased region" description="Polar residues" evidence="9">
    <location>
        <begin position="85"/>
        <end position="100"/>
    </location>
</feature>
<evidence type="ECO:0000313" key="12">
    <source>
        <dbReference type="EMBL" id="KAI0306490.1"/>
    </source>
</evidence>
<feature type="compositionally biased region" description="Low complexity" evidence="9">
    <location>
        <begin position="1120"/>
        <end position="1140"/>
    </location>
</feature>
<comment type="function">
    <text evidence="7">Component of the NuA4 histone acetyltransferase complex which is involved in transcriptional activation of selected genes principally by acetylation of nucleosomal histone H4 and H2A. The NuA4 complex is also involved in DNA repair.</text>
</comment>
<keyword evidence="5" id="KW-0234">DNA repair</keyword>
<comment type="similarity">
    <text evidence="2">Belongs to the EAF1 family.</text>
</comment>
<evidence type="ECO:0000256" key="7">
    <source>
        <dbReference type="ARBA" id="ARBA00025178"/>
    </source>
</evidence>
<accession>A0AAD4MAI4</accession>
<evidence type="ECO:0000256" key="6">
    <source>
        <dbReference type="ARBA" id="ARBA00023242"/>
    </source>
</evidence>
<dbReference type="InterPro" id="IPR009057">
    <property type="entry name" value="Homeodomain-like_sf"/>
</dbReference>
<dbReference type="PROSITE" id="PS51204">
    <property type="entry name" value="HSA"/>
    <property type="match status" value="1"/>
</dbReference>
<organism evidence="12 13">
    <name type="scientific">Multifurca ochricompacta</name>
    <dbReference type="NCBI Taxonomy" id="376703"/>
    <lineage>
        <taxon>Eukaryota</taxon>
        <taxon>Fungi</taxon>
        <taxon>Dikarya</taxon>
        <taxon>Basidiomycota</taxon>
        <taxon>Agaricomycotina</taxon>
        <taxon>Agaricomycetes</taxon>
        <taxon>Russulales</taxon>
        <taxon>Russulaceae</taxon>
        <taxon>Multifurca</taxon>
    </lineage>
</organism>
<feature type="region of interest" description="Disordered" evidence="9">
    <location>
        <begin position="1316"/>
        <end position="1358"/>
    </location>
</feature>
<sequence length="1358" mass="151047">MSSPPSQDLVDNTLEGRLAQLDEITRRRNDYLREMFLLLQRRNHVELVLTADSHDDHALEEFMDRFNLSKPQGIGSIEQLADNEFSPSPSRSISPKTTPASEIRRSVPLGSPISDVLTSPSPVPLDTEIDSVPAEDSSPNLGDSRPSSPDVSIRVTEDLSFKRPPNEVPLPSSLGDSVLPMDPPVVPPIASSESACADIEVDIPQPEKLSAPEGTEEPSGSVFPLEVGPIQLESEIDEQLSPEAEALASSVIAEEVTAQEEMDVDVVVESHTEDDEPTVPTPEREQSAAPLASPAFHIEIQPSASPSPAPVPVPIVALPPSAFILPPKPSTEVFIPVALTPIGESPQYVVDLANPESLSPPRNEWLNPEFSLNRNYTLPPAKTLPVDQQRRLKLGKSQRKKEKEKDKGMEARKDGAEDWTSLGVNKWGVTIKTNPLWKRVSRATKTMSTRDWNVAFNELRLVRVLERIEQLKETGKWSYRQPKKQRGVGSVFKTHWDYLLDEMHWMRTDFREERRWKIAVAYRLSTAVLEWHSAGDRETRKERGIVVDWNRPIHDESRDIHDVEMIIEHGQGLEEETQEDSDERPFSVALISADYGSEDSDDEQELEKQEVADALEPRAALEEVLGHAERSESTQPESEIRPKEEDVDDSSMLQSVQLAATAMAIDPKQNENPGHLSDNVAYSSETAQPDLHVGLKSTSDDPILRSDVTPESVAGQPISTLTKPSRPSAYSPLRGHIAYYDYDKLVLDFDDLHIHKPRDAASDDASYDAHVFTADILQIFPEMPFTFIEPPPLTAPSTLQSEGKKKSEKRDRDDPHKRPDLTTHSKMAAMGSFMRARPTLLAALNPAVRWDKDHWTSFDDAPIKPDFDAFHKTSDDTTNSLFDGGKNLLISDDDIILPNTPRDSLRRAAADALWTNQDDFLLKRLVEKYPKNWGLIADLFNSSRGAIVMEKRADWECKERYRSRWLGKERSDRDFAQLVPPVQDGPSSSTSTRPTQSQITTRKRMASVSSSGVTTAPVPSTNFEPRKRRRHVLMFETIRRVSKKREATQKAASNPRKPSQVHDTHGQFSKLPKLSPAELSRMKAEKEAQEMLTRRRAEEAQRQQMLQRMGNGAPGQSHTQAQGQGQGQPAQQPVQNNNAPRAQLNGQAVPQIRTQVNISQQQRIPAANAARVPPQQMLQVQAAQQRVLAAANANMNAAGPNINAPHLSPGFTQRAPISSPVIPHSSPPRTSTTPNPPRPSSASQHPGLAQPSPNLPHAAAVRQNPTPGIYYASLHGVQFTQEQMEQAMRIQQSLMGYAQVAQAQAAAAQHQAQVLARLKPKPKLRLKLKLKPKPKPRPKPKEGHRPDHTRLSPKANLD</sequence>
<dbReference type="PANTHER" id="PTHR46459">
    <property type="entry name" value="E1A-BINDING PROTEIN P400-RELATED"/>
    <property type="match status" value="1"/>
</dbReference>
<dbReference type="CDD" id="cd00167">
    <property type="entry name" value="SANT"/>
    <property type="match status" value="1"/>
</dbReference>
<feature type="compositionally biased region" description="Basic and acidic residues" evidence="9">
    <location>
        <begin position="155"/>
        <end position="165"/>
    </location>
</feature>
<keyword evidence="4" id="KW-0156">Chromatin regulator</keyword>
<protein>
    <recommendedName>
        <fullName evidence="8">Vacuolar import and degradation protein 21</fullName>
    </recommendedName>
</protein>
<feature type="compositionally biased region" description="Basic and acidic residues" evidence="9">
    <location>
        <begin position="625"/>
        <end position="644"/>
    </location>
</feature>
<reference evidence="12" key="1">
    <citation type="journal article" date="2022" name="New Phytol.">
        <title>Evolutionary transition to the ectomycorrhizal habit in the genomes of a hyperdiverse lineage of mushroom-forming fungi.</title>
        <authorList>
            <person name="Looney B."/>
            <person name="Miyauchi S."/>
            <person name="Morin E."/>
            <person name="Drula E."/>
            <person name="Courty P.E."/>
            <person name="Kohler A."/>
            <person name="Kuo A."/>
            <person name="LaButti K."/>
            <person name="Pangilinan J."/>
            <person name="Lipzen A."/>
            <person name="Riley R."/>
            <person name="Andreopoulos W."/>
            <person name="He G."/>
            <person name="Johnson J."/>
            <person name="Nolan M."/>
            <person name="Tritt A."/>
            <person name="Barry K.W."/>
            <person name="Grigoriev I.V."/>
            <person name="Nagy L.G."/>
            <person name="Hibbett D."/>
            <person name="Henrissat B."/>
            <person name="Matheny P.B."/>
            <person name="Labbe J."/>
            <person name="Martin F.M."/>
        </authorList>
    </citation>
    <scope>NUCLEOTIDE SEQUENCE</scope>
    <source>
        <strain evidence="12">BPL690</strain>
    </source>
</reference>
<dbReference type="Pfam" id="PF07529">
    <property type="entry name" value="HSA"/>
    <property type="match status" value="1"/>
</dbReference>
<feature type="region of interest" description="Disordered" evidence="9">
    <location>
        <begin position="974"/>
        <end position="1140"/>
    </location>
</feature>
<dbReference type="GO" id="GO:0006325">
    <property type="term" value="P:chromatin organization"/>
    <property type="evidence" value="ECO:0007669"/>
    <property type="project" value="UniProtKB-KW"/>
</dbReference>
<dbReference type="InterPro" id="IPR014012">
    <property type="entry name" value="HSA_dom"/>
</dbReference>
<proteinExistence type="inferred from homology"/>
<evidence type="ECO:0000256" key="2">
    <source>
        <dbReference type="ARBA" id="ARBA00008913"/>
    </source>
</evidence>
<dbReference type="Proteomes" id="UP001203297">
    <property type="component" value="Unassembled WGS sequence"/>
</dbReference>
<evidence type="ECO:0000259" key="11">
    <source>
        <dbReference type="PROSITE" id="PS51204"/>
    </source>
</evidence>
<evidence type="ECO:0000313" key="13">
    <source>
        <dbReference type="Proteomes" id="UP001203297"/>
    </source>
</evidence>
<feature type="region of interest" description="Disordered" evidence="9">
    <location>
        <begin position="791"/>
        <end position="825"/>
    </location>
</feature>
<feature type="compositionally biased region" description="Basic and acidic residues" evidence="9">
    <location>
        <begin position="1080"/>
        <end position="1101"/>
    </location>
</feature>
<dbReference type="PANTHER" id="PTHR46459:SF1">
    <property type="entry name" value="E1A-BINDING PROTEIN P400"/>
    <property type="match status" value="1"/>
</dbReference>
<dbReference type="Gene3D" id="1.10.10.60">
    <property type="entry name" value="Homeodomain-like"/>
    <property type="match status" value="1"/>
</dbReference>
<feature type="region of interest" description="Disordered" evidence="9">
    <location>
        <begin position="688"/>
        <end position="728"/>
    </location>
</feature>
<keyword evidence="13" id="KW-1185">Reference proteome</keyword>
<dbReference type="SMART" id="SM00717">
    <property type="entry name" value="SANT"/>
    <property type="match status" value="1"/>
</dbReference>
<evidence type="ECO:0000256" key="3">
    <source>
        <dbReference type="ARBA" id="ARBA00022763"/>
    </source>
</evidence>
<feature type="compositionally biased region" description="Basic residues" evidence="9">
    <location>
        <begin position="1318"/>
        <end position="1338"/>
    </location>
</feature>
<feature type="domain" description="Myb-like" evidence="10">
    <location>
        <begin position="914"/>
        <end position="965"/>
    </location>
</feature>
<feature type="compositionally biased region" description="Basic and acidic residues" evidence="9">
    <location>
        <begin position="401"/>
        <end position="414"/>
    </location>
</feature>
<comment type="caution">
    <text evidence="12">The sequence shown here is derived from an EMBL/GenBank/DDBJ whole genome shotgun (WGS) entry which is preliminary data.</text>
</comment>
<dbReference type="PROSITE" id="PS50090">
    <property type="entry name" value="MYB_LIKE"/>
    <property type="match status" value="1"/>
</dbReference>
<comment type="subcellular location">
    <subcellularLocation>
        <location evidence="1">Nucleus</location>
    </subcellularLocation>
</comment>
<dbReference type="GO" id="GO:0003682">
    <property type="term" value="F:chromatin binding"/>
    <property type="evidence" value="ECO:0007669"/>
    <property type="project" value="TreeGrafter"/>
</dbReference>
<evidence type="ECO:0000256" key="4">
    <source>
        <dbReference type="ARBA" id="ARBA00022853"/>
    </source>
</evidence>
<feature type="region of interest" description="Disordered" evidence="9">
    <location>
        <begin position="394"/>
        <end position="414"/>
    </location>
</feature>
<dbReference type="Pfam" id="PF13921">
    <property type="entry name" value="Myb_DNA-bind_6"/>
    <property type="match status" value="1"/>
</dbReference>
<evidence type="ECO:0000256" key="8">
    <source>
        <dbReference type="ARBA" id="ARBA00029670"/>
    </source>
</evidence>
<evidence type="ECO:0000256" key="1">
    <source>
        <dbReference type="ARBA" id="ARBA00004123"/>
    </source>
</evidence>